<dbReference type="EMBL" id="AP005838">
    <property type="protein sequence ID" value="BAD26306.1"/>
    <property type="molecule type" value="Genomic_DNA"/>
</dbReference>
<feature type="region of interest" description="Disordered" evidence="1">
    <location>
        <begin position="35"/>
        <end position="62"/>
    </location>
</feature>
<gene>
    <name evidence="2" type="primary">OSJNBa0041C07.45</name>
</gene>
<protein>
    <submittedName>
        <fullName evidence="2">Uncharacterized protein</fullName>
    </submittedName>
</protein>
<name>Q6H4P3_ORYSJ</name>
<reference evidence="3" key="1">
    <citation type="journal article" date="2005" name="Nature">
        <title>The map-based sequence of the rice genome.</title>
        <authorList>
            <consortium name="International rice genome sequencing project (IRGSP)"/>
            <person name="Matsumoto T."/>
            <person name="Wu J."/>
            <person name="Kanamori H."/>
            <person name="Katayose Y."/>
            <person name="Fujisawa M."/>
            <person name="Namiki N."/>
            <person name="Mizuno H."/>
            <person name="Yamamoto K."/>
            <person name="Antonio B.A."/>
            <person name="Baba T."/>
            <person name="Sakata K."/>
            <person name="Nagamura Y."/>
            <person name="Aoki H."/>
            <person name="Arikawa K."/>
            <person name="Arita K."/>
            <person name="Bito T."/>
            <person name="Chiden Y."/>
            <person name="Fujitsuka N."/>
            <person name="Fukunaka R."/>
            <person name="Hamada M."/>
            <person name="Harada C."/>
            <person name="Hayashi A."/>
            <person name="Hijishita S."/>
            <person name="Honda M."/>
            <person name="Hosokawa S."/>
            <person name="Ichikawa Y."/>
            <person name="Idonuma A."/>
            <person name="Iijima M."/>
            <person name="Ikeda M."/>
            <person name="Ikeno M."/>
            <person name="Ito K."/>
            <person name="Ito S."/>
            <person name="Ito T."/>
            <person name="Ito Y."/>
            <person name="Ito Y."/>
            <person name="Iwabuchi A."/>
            <person name="Kamiya K."/>
            <person name="Karasawa W."/>
            <person name="Kurita K."/>
            <person name="Katagiri S."/>
            <person name="Kikuta A."/>
            <person name="Kobayashi H."/>
            <person name="Kobayashi N."/>
            <person name="Machita K."/>
            <person name="Maehara T."/>
            <person name="Masukawa M."/>
            <person name="Mizubayashi T."/>
            <person name="Mukai Y."/>
            <person name="Nagasaki H."/>
            <person name="Nagata Y."/>
            <person name="Naito S."/>
            <person name="Nakashima M."/>
            <person name="Nakama Y."/>
            <person name="Nakamichi Y."/>
            <person name="Nakamura M."/>
            <person name="Meguro A."/>
            <person name="Negishi M."/>
            <person name="Ohta I."/>
            <person name="Ohta T."/>
            <person name="Okamoto M."/>
            <person name="Ono N."/>
            <person name="Saji S."/>
            <person name="Sakaguchi M."/>
            <person name="Sakai K."/>
            <person name="Shibata M."/>
            <person name="Shimokawa T."/>
            <person name="Song J."/>
            <person name="Takazaki Y."/>
            <person name="Terasawa K."/>
            <person name="Tsugane M."/>
            <person name="Tsuji K."/>
            <person name="Ueda S."/>
            <person name="Waki K."/>
            <person name="Yamagata H."/>
            <person name="Yamamoto M."/>
            <person name="Yamamoto S."/>
            <person name="Yamane H."/>
            <person name="Yoshiki S."/>
            <person name="Yoshihara R."/>
            <person name="Yukawa K."/>
            <person name="Zhong H."/>
            <person name="Yano M."/>
            <person name="Yuan Q."/>
            <person name="Ouyang S."/>
            <person name="Liu J."/>
            <person name="Jones K.M."/>
            <person name="Gansberger K."/>
            <person name="Moffat K."/>
            <person name="Hill J."/>
            <person name="Bera J."/>
            <person name="Fadrosh D."/>
            <person name="Jin S."/>
            <person name="Johri S."/>
            <person name="Kim M."/>
            <person name="Overton L."/>
            <person name="Reardon M."/>
            <person name="Tsitrin T."/>
            <person name="Vuong H."/>
            <person name="Weaver B."/>
            <person name="Ciecko A."/>
            <person name="Tallon L."/>
            <person name="Jackson J."/>
            <person name="Pai G."/>
            <person name="Aken S.V."/>
            <person name="Utterback T."/>
            <person name="Reidmuller S."/>
            <person name="Feldblyum T."/>
            <person name="Hsiao J."/>
            <person name="Zismann V."/>
            <person name="Iobst S."/>
            <person name="de Vazeille A.R."/>
            <person name="Buell C.R."/>
            <person name="Ying K."/>
            <person name="Li Y."/>
            <person name="Lu T."/>
            <person name="Huang Y."/>
            <person name="Zhao Q."/>
            <person name="Feng Q."/>
            <person name="Zhang L."/>
            <person name="Zhu J."/>
            <person name="Weng Q."/>
            <person name="Mu J."/>
            <person name="Lu Y."/>
            <person name="Fan D."/>
            <person name="Liu Y."/>
            <person name="Guan J."/>
            <person name="Zhang Y."/>
            <person name="Yu S."/>
            <person name="Liu X."/>
            <person name="Zhang Y."/>
            <person name="Hong G."/>
            <person name="Han B."/>
            <person name="Choisne N."/>
            <person name="Demange N."/>
            <person name="Orjeda G."/>
            <person name="Samain S."/>
            <person name="Cattolico L."/>
            <person name="Pelletier E."/>
            <person name="Couloux A."/>
            <person name="Segurens B."/>
            <person name="Wincker P."/>
            <person name="D'Hont A."/>
            <person name="Scarpelli C."/>
            <person name="Weissenbach J."/>
            <person name="Salanoubat M."/>
            <person name="Quetier F."/>
            <person name="Yu Y."/>
            <person name="Kim H.R."/>
            <person name="Rambo T."/>
            <person name="Currie J."/>
            <person name="Collura K."/>
            <person name="Luo M."/>
            <person name="Yang T."/>
            <person name="Ammiraju J.S.S."/>
            <person name="Engler F."/>
            <person name="Soderlund C."/>
            <person name="Wing R.A."/>
            <person name="Palmer L.E."/>
            <person name="de la Bastide M."/>
            <person name="Spiegel L."/>
            <person name="Nascimento L."/>
            <person name="Zutavern T."/>
            <person name="O'Shaughnessy A."/>
            <person name="Dike S."/>
            <person name="Dedhia N."/>
            <person name="Preston R."/>
            <person name="Balija V."/>
            <person name="McCombie W.R."/>
            <person name="Chow T."/>
            <person name="Chen H."/>
            <person name="Chung M."/>
            <person name="Chen C."/>
            <person name="Shaw J."/>
            <person name="Wu H."/>
            <person name="Hsiao K."/>
            <person name="Chao Y."/>
            <person name="Chu M."/>
            <person name="Cheng C."/>
            <person name="Hour A."/>
            <person name="Lee P."/>
            <person name="Lin S."/>
            <person name="Lin Y."/>
            <person name="Liou J."/>
            <person name="Liu S."/>
            <person name="Hsing Y."/>
            <person name="Raghuvanshi S."/>
            <person name="Mohanty A."/>
            <person name="Bharti A.K."/>
            <person name="Gaur A."/>
            <person name="Gupta V."/>
            <person name="Kumar D."/>
            <person name="Ravi V."/>
            <person name="Vij S."/>
            <person name="Kapur A."/>
            <person name="Khurana P."/>
            <person name="Khurana P."/>
            <person name="Khurana J.P."/>
            <person name="Tyagi A.K."/>
            <person name="Gaikwad K."/>
            <person name="Singh A."/>
            <person name="Dalal V."/>
            <person name="Srivastava S."/>
            <person name="Dixit A."/>
            <person name="Pal A.K."/>
            <person name="Ghazi I.A."/>
            <person name="Yadav M."/>
            <person name="Pandit A."/>
            <person name="Bhargava A."/>
            <person name="Sureshbabu K."/>
            <person name="Batra K."/>
            <person name="Sharma T.R."/>
            <person name="Mohapatra T."/>
            <person name="Singh N.K."/>
            <person name="Messing J."/>
            <person name="Nelson A.B."/>
            <person name="Fuks G."/>
            <person name="Kavchok S."/>
            <person name="Keizer G."/>
            <person name="Linton E."/>
            <person name="Llaca V."/>
            <person name="Song R."/>
            <person name="Tanyolac B."/>
            <person name="Young S."/>
            <person name="Ho-Il K."/>
            <person name="Hahn J.H."/>
            <person name="Sangsakoo G."/>
            <person name="Vanavichit A."/>
            <person name="de Mattos Luiz.A.T."/>
            <person name="Zimmer P.D."/>
            <person name="Malone G."/>
            <person name="Dellagostin O."/>
            <person name="de Oliveira A.C."/>
            <person name="Bevan M."/>
            <person name="Bancroft I."/>
            <person name="Minx P."/>
            <person name="Cordum H."/>
            <person name="Wilson R."/>
            <person name="Cheng Z."/>
            <person name="Jin W."/>
            <person name="Jiang J."/>
            <person name="Leong S.A."/>
            <person name="Iwama H."/>
            <person name="Gojobori T."/>
            <person name="Itoh T."/>
            <person name="Niimura Y."/>
            <person name="Fujii Y."/>
            <person name="Habara T."/>
            <person name="Sakai H."/>
            <person name="Sato Y."/>
            <person name="Wilson G."/>
            <person name="Kumar K."/>
            <person name="McCouch S."/>
            <person name="Juretic N."/>
            <person name="Hoen D."/>
            <person name="Wright S."/>
            <person name="Bruskiewich R."/>
            <person name="Bureau T."/>
            <person name="Miyao A."/>
            <person name="Hirochika H."/>
            <person name="Nishikawa T."/>
            <person name="Kadowaki K."/>
            <person name="Sugiura M."/>
            <person name="Burr B."/>
            <person name="Sasaki T."/>
        </authorList>
    </citation>
    <scope>NUCLEOTIDE SEQUENCE [LARGE SCALE GENOMIC DNA]</scope>
    <source>
        <strain evidence="3">cv. Nipponbare</strain>
    </source>
</reference>
<reference evidence="3" key="2">
    <citation type="journal article" date="2008" name="Nucleic Acids Res.">
        <title>The rice annotation project database (RAP-DB): 2008 update.</title>
        <authorList>
            <consortium name="The rice annotation project (RAP)"/>
        </authorList>
    </citation>
    <scope>GENOME REANNOTATION</scope>
    <source>
        <strain evidence="3">cv. Nipponbare</strain>
    </source>
</reference>
<dbReference type="Proteomes" id="UP000000763">
    <property type="component" value="Chromosome 9"/>
</dbReference>
<proteinExistence type="predicted"/>
<dbReference type="AlphaFoldDB" id="Q6H4P3"/>
<organism evidence="2 3">
    <name type="scientific">Oryza sativa subsp. japonica</name>
    <name type="common">Rice</name>
    <dbReference type="NCBI Taxonomy" id="39947"/>
    <lineage>
        <taxon>Eukaryota</taxon>
        <taxon>Viridiplantae</taxon>
        <taxon>Streptophyta</taxon>
        <taxon>Embryophyta</taxon>
        <taxon>Tracheophyta</taxon>
        <taxon>Spermatophyta</taxon>
        <taxon>Magnoliopsida</taxon>
        <taxon>Liliopsida</taxon>
        <taxon>Poales</taxon>
        <taxon>Poaceae</taxon>
        <taxon>BOP clade</taxon>
        <taxon>Oryzoideae</taxon>
        <taxon>Oryzeae</taxon>
        <taxon>Oryzinae</taxon>
        <taxon>Oryza</taxon>
        <taxon>Oryza sativa</taxon>
    </lineage>
</organism>
<feature type="compositionally biased region" description="Basic and acidic residues" evidence="1">
    <location>
        <begin position="41"/>
        <end position="62"/>
    </location>
</feature>
<evidence type="ECO:0000313" key="2">
    <source>
        <dbReference type="EMBL" id="BAD26306.1"/>
    </source>
</evidence>
<sequence>MGFARTVTQPARVQPCTRIIRSPAPYQNRVYPKIHGSLAGSDRDPDFLTTRDDQTKRNHEGERGTHMYGWAHVIATPYTWHPSCRASENPSTWGQPREEGWGPHLADIPTAMLRVSEHQTPRWPPTPRRHVGVKGFLFFFKNYTPYNAETHNARALTPMNTRTQTLSL</sequence>
<evidence type="ECO:0000313" key="3">
    <source>
        <dbReference type="Proteomes" id="UP000000763"/>
    </source>
</evidence>
<evidence type="ECO:0000256" key="1">
    <source>
        <dbReference type="SAM" id="MobiDB-lite"/>
    </source>
</evidence>
<accession>Q6H4P3</accession>